<evidence type="ECO:0000313" key="1">
    <source>
        <dbReference type="EMBL" id="CAB3388338.1"/>
    </source>
</evidence>
<dbReference type="EMBL" id="CADEPI010000754">
    <property type="protein sequence ID" value="CAB3388338.1"/>
    <property type="molecule type" value="Genomic_DNA"/>
</dbReference>
<protein>
    <submittedName>
        <fullName evidence="1">Uncharacterized protein</fullName>
    </submittedName>
</protein>
<proteinExistence type="predicted"/>
<dbReference type="Proteomes" id="UP000494165">
    <property type="component" value="Unassembled WGS sequence"/>
</dbReference>
<comment type="caution">
    <text evidence="1">The sequence shown here is derived from an EMBL/GenBank/DDBJ whole genome shotgun (WGS) entry which is preliminary data.</text>
</comment>
<organism evidence="1 2">
    <name type="scientific">Cloeon dipterum</name>
    <dbReference type="NCBI Taxonomy" id="197152"/>
    <lineage>
        <taxon>Eukaryota</taxon>
        <taxon>Metazoa</taxon>
        <taxon>Ecdysozoa</taxon>
        <taxon>Arthropoda</taxon>
        <taxon>Hexapoda</taxon>
        <taxon>Insecta</taxon>
        <taxon>Pterygota</taxon>
        <taxon>Palaeoptera</taxon>
        <taxon>Ephemeroptera</taxon>
        <taxon>Pisciforma</taxon>
        <taxon>Baetidae</taxon>
        <taxon>Cloeon</taxon>
    </lineage>
</organism>
<evidence type="ECO:0000313" key="2">
    <source>
        <dbReference type="Proteomes" id="UP000494165"/>
    </source>
</evidence>
<keyword evidence="2" id="KW-1185">Reference proteome</keyword>
<accession>A0A8S1DW47</accession>
<reference evidence="1 2" key="1">
    <citation type="submission" date="2020-04" db="EMBL/GenBank/DDBJ databases">
        <authorList>
            <person name="Alioto T."/>
            <person name="Alioto T."/>
            <person name="Gomez Garrido J."/>
        </authorList>
    </citation>
    <scope>NUCLEOTIDE SEQUENCE [LARGE SCALE GENOMIC DNA]</scope>
</reference>
<name>A0A8S1DW47_9INSE</name>
<dbReference type="AlphaFoldDB" id="A0A8S1DW47"/>
<gene>
    <name evidence="1" type="ORF">CLODIP_2_CD16065</name>
</gene>
<sequence length="165" mass="18684">MSVPTPEMQAQLKFHSSCVPTHTGQKPCLPMSTSQQPAIQTTAIIQRFEQSVFLPMHYHRFRQQSQHPHQRCKLHDTIDFPDHRGLHHPRDIQSRFHQLTPASSTISTNPTEAPFPDNSRQDLSAAANAAANIVFAPTIVYLVATSLRPEAERWKNSVESRRDGK</sequence>